<gene>
    <name evidence="3" type="ORF">SPIRO4BDMA_50136</name>
</gene>
<dbReference type="EMBL" id="FWDO01000005">
    <property type="protein sequence ID" value="SLM18621.1"/>
    <property type="molecule type" value="Genomic_DNA"/>
</dbReference>
<keyword evidence="1" id="KW-0175">Coiled coil</keyword>
<evidence type="ECO:0008006" key="4">
    <source>
        <dbReference type="Google" id="ProtNLM"/>
    </source>
</evidence>
<dbReference type="AlphaFoldDB" id="A0A3P3XQN0"/>
<feature type="chain" id="PRO_5018223339" description="Periplasmic heavy metal sensor" evidence="2">
    <location>
        <begin position="24"/>
        <end position="179"/>
    </location>
</feature>
<evidence type="ECO:0000256" key="1">
    <source>
        <dbReference type="SAM" id="Coils"/>
    </source>
</evidence>
<proteinExistence type="predicted"/>
<evidence type="ECO:0000256" key="2">
    <source>
        <dbReference type="SAM" id="SignalP"/>
    </source>
</evidence>
<accession>A0A3P3XQN0</accession>
<dbReference type="Pfam" id="PF13801">
    <property type="entry name" value="Metal_resist"/>
    <property type="match status" value="1"/>
</dbReference>
<dbReference type="InterPro" id="IPR025961">
    <property type="entry name" value="Metal_resist"/>
</dbReference>
<feature type="signal peptide" evidence="2">
    <location>
        <begin position="1"/>
        <end position="23"/>
    </location>
</feature>
<protein>
    <recommendedName>
        <fullName evidence="4">Periplasmic heavy metal sensor</fullName>
    </recommendedName>
</protein>
<feature type="coiled-coil region" evidence="1">
    <location>
        <begin position="56"/>
        <end position="90"/>
    </location>
</feature>
<organism evidence="3">
    <name type="scientific">uncultured spirochete</name>
    <dbReference type="NCBI Taxonomy" id="156406"/>
    <lineage>
        <taxon>Bacteria</taxon>
        <taxon>Pseudomonadati</taxon>
        <taxon>Spirochaetota</taxon>
        <taxon>Spirochaetia</taxon>
        <taxon>Spirochaetales</taxon>
        <taxon>environmental samples</taxon>
    </lineage>
</organism>
<keyword evidence="2" id="KW-0732">Signal</keyword>
<sequence>MKSNRAKTLALLFLIAGVAFVSAQGGPGMGMGNQGVMGPGAVREWFRSLNLTDEDLAKLEKILDAREIELAKAQNEIRIYQTQVANMLLDPNPDMNSIEDAISKSLGYEKTVRIIQIERQVAIRKIFGEERWQSILFLVREARMSEKMGQFSNSFSAKGFSSQEADRYGRLLIILRRIM</sequence>
<name>A0A3P3XQN0_9SPIR</name>
<reference evidence="3" key="1">
    <citation type="submission" date="2017-02" db="EMBL/GenBank/DDBJ databases">
        <authorList>
            <person name="Regsiter A."/>
            <person name="William W."/>
        </authorList>
    </citation>
    <scope>NUCLEOTIDE SEQUENCE</scope>
    <source>
        <strain evidence="3">BdmA 4</strain>
    </source>
</reference>
<evidence type="ECO:0000313" key="3">
    <source>
        <dbReference type="EMBL" id="SLM18621.1"/>
    </source>
</evidence>
<dbReference type="Gene3D" id="1.20.120.1490">
    <property type="match status" value="1"/>
</dbReference>